<feature type="compositionally biased region" description="Basic and acidic residues" evidence="1">
    <location>
        <begin position="21"/>
        <end position="45"/>
    </location>
</feature>
<accession>A0ABN9YDP1</accession>
<evidence type="ECO:0000313" key="3">
    <source>
        <dbReference type="Proteomes" id="UP001189429"/>
    </source>
</evidence>
<proteinExistence type="predicted"/>
<name>A0ABN9YDP1_9DINO</name>
<dbReference type="Proteomes" id="UP001189429">
    <property type="component" value="Unassembled WGS sequence"/>
</dbReference>
<evidence type="ECO:0000313" key="2">
    <source>
        <dbReference type="EMBL" id="CAK0910640.1"/>
    </source>
</evidence>
<sequence>LEGGAPRAGGPRAAARQLRSWRLEASRSGDGVRVRDGRGRGRRPPEAAGARRGGPDVRAGRAGLGQQGVAAALERPADAADAALAAEGPAGAVEFLAASQGAFGALGADARLGGRVQHDGAAAVLGVEILGLHEILHQPVPRDLPRAEQALQPDLEIGGLGARSYARTATRGQAERQHLEGLAVRVLTSCPARSPGAFCLGIGSNSSSSPPPPRPPPPLPIPLALLPLPPPLLPP</sequence>
<keyword evidence="3" id="KW-1185">Reference proteome</keyword>
<feature type="non-terminal residue" evidence="2">
    <location>
        <position position="1"/>
    </location>
</feature>
<organism evidence="2 3">
    <name type="scientific">Prorocentrum cordatum</name>
    <dbReference type="NCBI Taxonomy" id="2364126"/>
    <lineage>
        <taxon>Eukaryota</taxon>
        <taxon>Sar</taxon>
        <taxon>Alveolata</taxon>
        <taxon>Dinophyceae</taxon>
        <taxon>Prorocentrales</taxon>
        <taxon>Prorocentraceae</taxon>
        <taxon>Prorocentrum</taxon>
    </lineage>
</organism>
<feature type="region of interest" description="Disordered" evidence="1">
    <location>
        <begin position="1"/>
        <end position="59"/>
    </location>
</feature>
<reference evidence="2" key="1">
    <citation type="submission" date="2023-10" db="EMBL/GenBank/DDBJ databases">
        <authorList>
            <person name="Chen Y."/>
            <person name="Shah S."/>
            <person name="Dougan E. K."/>
            <person name="Thang M."/>
            <person name="Chan C."/>
        </authorList>
    </citation>
    <scope>NUCLEOTIDE SEQUENCE [LARGE SCALE GENOMIC DNA]</scope>
</reference>
<feature type="region of interest" description="Disordered" evidence="1">
    <location>
        <begin position="200"/>
        <end position="235"/>
    </location>
</feature>
<dbReference type="EMBL" id="CAUYUJ010022437">
    <property type="protein sequence ID" value="CAK0910640.1"/>
    <property type="molecule type" value="Genomic_DNA"/>
</dbReference>
<feature type="non-terminal residue" evidence="2">
    <location>
        <position position="235"/>
    </location>
</feature>
<evidence type="ECO:0000256" key="1">
    <source>
        <dbReference type="SAM" id="MobiDB-lite"/>
    </source>
</evidence>
<comment type="caution">
    <text evidence="2">The sequence shown here is derived from an EMBL/GenBank/DDBJ whole genome shotgun (WGS) entry which is preliminary data.</text>
</comment>
<gene>
    <name evidence="2" type="ORF">PCOR1329_LOCUS84764</name>
</gene>
<protein>
    <submittedName>
        <fullName evidence="2">Uncharacterized protein</fullName>
    </submittedName>
</protein>
<feature type="compositionally biased region" description="Pro residues" evidence="1">
    <location>
        <begin position="209"/>
        <end position="235"/>
    </location>
</feature>